<name>A0A5S9WYJ2_ARATH</name>
<sequence>MEFRRYFSSVGLSPPWKVFLTRRHRLVGLPPTLMSLMQPVVPSVVSHLLEPPDLLSFLRVGLLWRLRRSFTEMGFFRCLSFSRSRGGASPEIPQLVSSSWDPPLIPKELSPFMGNATPSIFLFWLFKNSNALDSSRVW</sequence>
<evidence type="ECO:0000313" key="2">
    <source>
        <dbReference type="Proteomes" id="UP000434276"/>
    </source>
</evidence>
<dbReference type="OrthoDB" id="10336389at2759"/>
<dbReference type="Proteomes" id="UP000434276">
    <property type="component" value="Unassembled WGS sequence"/>
</dbReference>
<dbReference type="ExpressionAtlas" id="A0A5S9WYJ2">
    <property type="expression patterns" value="baseline and differential"/>
</dbReference>
<gene>
    <name evidence="1" type="ORF">C24_LOCUS7761</name>
</gene>
<proteinExistence type="predicted"/>
<accession>A0A5S9WYJ2</accession>
<evidence type="ECO:0000313" key="1">
    <source>
        <dbReference type="EMBL" id="CAA0362161.1"/>
    </source>
</evidence>
<reference evidence="1 2" key="1">
    <citation type="submission" date="2019-12" db="EMBL/GenBank/DDBJ databases">
        <authorList>
            <person name="Jiao W.-B."/>
            <person name="Schneeberger K."/>
        </authorList>
    </citation>
    <scope>NUCLEOTIDE SEQUENCE [LARGE SCALE GENOMIC DNA]</scope>
    <source>
        <strain evidence="2">cv. C24</strain>
    </source>
</reference>
<protein>
    <submittedName>
        <fullName evidence="1">Uncharacterized protein</fullName>
    </submittedName>
</protein>
<organism evidence="1 2">
    <name type="scientific">Arabidopsis thaliana</name>
    <name type="common">Mouse-ear cress</name>
    <dbReference type="NCBI Taxonomy" id="3702"/>
    <lineage>
        <taxon>Eukaryota</taxon>
        <taxon>Viridiplantae</taxon>
        <taxon>Streptophyta</taxon>
        <taxon>Embryophyta</taxon>
        <taxon>Tracheophyta</taxon>
        <taxon>Spermatophyta</taxon>
        <taxon>Magnoliopsida</taxon>
        <taxon>eudicotyledons</taxon>
        <taxon>Gunneridae</taxon>
        <taxon>Pentapetalae</taxon>
        <taxon>rosids</taxon>
        <taxon>malvids</taxon>
        <taxon>Brassicales</taxon>
        <taxon>Brassicaceae</taxon>
        <taxon>Camelineae</taxon>
        <taxon>Arabidopsis</taxon>
    </lineage>
</organism>
<dbReference type="EMBL" id="CACSHJ010000088">
    <property type="protein sequence ID" value="CAA0362161.1"/>
    <property type="molecule type" value="Genomic_DNA"/>
</dbReference>
<dbReference type="AlphaFoldDB" id="A0A5S9WYJ2"/>